<evidence type="ECO:0000313" key="4">
    <source>
        <dbReference type="Proteomes" id="UP001190700"/>
    </source>
</evidence>
<feature type="compositionally biased region" description="Basic and acidic residues" evidence="2">
    <location>
        <begin position="463"/>
        <end position="473"/>
    </location>
</feature>
<feature type="coiled-coil region" evidence="1">
    <location>
        <begin position="538"/>
        <end position="670"/>
    </location>
</feature>
<accession>A0AAE0KNV6</accession>
<feature type="region of interest" description="Disordered" evidence="2">
    <location>
        <begin position="403"/>
        <end position="479"/>
    </location>
</feature>
<gene>
    <name evidence="3" type="ORF">CYMTET_35494</name>
</gene>
<dbReference type="Gene3D" id="2.30.29.30">
    <property type="entry name" value="Pleckstrin-homology domain (PH domain)/Phosphotyrosine-binding domain (PTB)"/>
    <property type="match status" value="1"/>
</dbReference>
<feature type="compositionally biased region" description="Polar residues" evidence="2">
    <location>
        <begin position="446"/>
        <end position="462"/>
    </location>
</feature>
<dbReference type="AlphaFoldDB" id="A0AAE0KNV6"/>
<dbReference type="Proteomes" id="UP001190700">
    <property type="component" value="Unassembled WGS sequence"/>
</dbReference>
<dbReference type="EMBL" id="LGRX02022739">
    <property type="protein sequence ID" value="KAK3255318.1"/>
    <property type="molecule type" value="Genomic_DNA"/>
</dbReference>
<proteinExistence type="predicted"/>
<evidence type="ECO:0000256" key="2">
    <source>
        <dbReference type="SAM" id="MobiDB-lite"/>
    </source>
</evidence>
<organism evidence="3 4">
    <name type="scientific">Cymbomonas tetramitiformis</name>
    <dbReference type="NCBI Taxonomy" id="36881"/>
    <lineage>
        <taxon>Eukaryota</taxon>
        <taxon>Viridiplantae</taxon>
        <taxon>Chlorophyta</taxon>
        <taxon>Pyramimonadophyceae</taxon>
        <taxon>Pyramimonadales</taxon>
        <taxon>Pyramimonadaceae</taxon>
        <taxon>Cymbomonas</taxon>
    </lineage>
</organism>
<feature type="compositionally biased region" description="Basic and acidic residues" evidence="2">
    <location>
        <begin position="403"/>
        <end position="416"/>
    </location>
</feature>
<feature type="coiled-coil region" evidence="1">
    <location>
        <begin position="89"/>
        <end position="201"/>
    </location>
</feature>
<keyword evidence="4" id="KW-1185">Reference proteome</keyword>
<evidence type="ECO:0000313" key="3">
    <source>
        <dbReference type="EMBL" id="KAK3255318.1"/>
    </source>
</evidence>
<dbReference type="Gene3D" id="1.10.287.1490">
    <property type="match status" value="1"/>
</dbReference>
<evidence type="ECO:0000256" key="1">
    <source>
        <dbReference type="SAM" id="Coils"/>
    </source>
</evidence>
<feature type="compositionally biased region" description="Polar residues" evidence="2">
    <location>
        <begin position="866"/>
        <end position="884"/>
    </location>
</feature>
<feature type="compositionally biased region" description="Polar residues" evidence="2">
    <location>
        <begin position="418"/>
        <end position="431"/>
    </location>
</feature>
<sequence>MDVESLKHFENALQMLIAEGRQVAGSASSGSPSEHSQQALACVREGIAAWRQERQLLQASMAHSNMKMAELQGTVKLTLKESDTLRQTSQEKDAQIKSLSESIQQMEKEVLLLRSTPSSPAPPADPLAERRALQTQELEEKNNLLRDVQTELQAKLASALSSAEARELSMAELQAQLARVEQEMAQVKEQHAEEMQALRAEPKENAKEASTQHPTHELKQWLSLLQERSKDGGLPVDHLSEPELEALREVQGMMAAVVPSEGAAMAITAVSQADLELEEQKLKVQELEITVQWREEELAEATRQQEAAEQRVLAAAEHTAALQDGRMASSQRALEESHFELDTMRKTMEELQAQVEEREALIQDKEEECSRYEAKMYHKDAMIKAMRRDSVVAMQEVEKAREQVAQEAREDEDKAITQRMSEQLSRQNESLKQLRDEAAQLRETNHSLQSPSAGMETSTQTTPRKDEPVRIETESDSSSKTLMELANRIKERDAKLASQAEQLHAAEREVDQMITWMSEGEQRLVTVEEHIFEKVVQVEKLQEALAGAEAAAANADTKVAATKEEIAEANATTSLAAATAGMMQVKLSELESTVSEQEEQVKQAQLIYQAQVEENNKLQRSAQALEAEKAELLTNLASCEQSSNERFTELQTAAMEIENLQQSVLSLKSERGMVMKEDTDLKLNLLRRGGLFIKHNHHGRGSHERYVWITEDMDTICWGTRRGGAKRGTDPLGSTTKTHPSSSTLPVSLISKVVKGKSTAVTMALGRRVETDTLLSLESPMRTLDLQLPAKGNGLNRDQWASLFEWILARHKTSDGVMQNTSPQHTPRLHSNKLFEVDSTPATTQGTPSVQPTPSTQPQVTPSTGVTGVQGTPSILSEPFTVSTVGADAQMTPGPMS</sequence>
<name>A0AAE0KNV6_9CHLO</name>
<feature type="compositionally biased region" description="Basic and acidic residues" evidence="2">
    <location>
        <begin position="432"/>
        <end position="445"/>
    </location>
</feature>
<feature type="region of interest" description="Disordered" evidence="2">
    <location>
        <begin position="724"/>
        <end position="743"/>
    </location>
</feature>
<keyword evidence="1" id="KW-0175">Coiled coil</keyword>
<feature type="compositionally biased region" description="Polar residues" evidence="2">
    <location>
        <begin position="732"/>
        <end position="743"/>
    </location>
</feature>
<feature type="compositionally biased region" description="Low complexity" evidence="2">
    <location>
        <begin position="843"/>
        <end position="865"/>
    </location>
</feature>
<dbReference type="InterPro" id="IPR011993">
    <property type="entry name" value="PH-like_dom_sf"/>
</dbReference>
<reference evidence="3 4" key="1">
    <citation type="journal article" date="2015" name="Genome Biol. Evol.">
        <title>Comparative Genomics of a Bacterivorous Green Alga Reveals Evolutionary Causalities and Consequences of Phago-Mixotrophic Mode of Nutrition.</title>
        <authorList>
            <person name="Burns J.A."/>
            <person name="Paasch A."/>
            <person name="Narechania A."/>
            <person name="Kim E."/>
        </authorList>
    </citation>
    <scope>NUCLEOTIDE SEQUENCE [LARGE SCALE GENOMIC DNA]</scope>
    <source>
        <strain evidence="3 4">PLY_AMNH</strain>
    </source>
</reference>
<feature type="region of interest" description="Disordered" evidence="2">
    <location>
        <begin position="839"/>
        <end position="897"/>
    </location>
</feature>
<protein>
    <submittedName>
        <fullName evidence="3">Uncharacterized protein</fullName>
    </submittedName>
</protein>
<comment type="caution">
    <text evidence="3">The sequence shown here is derived from an EMBL/GenBank/DDBJ whole genome shotgun (WGS) entry which is preliminary data.</text>
</comment>